<dbReference type="AlphaFoldDB" id="A0A2P5YQ19"/>
<gene>
    <name evidence="5" type="ORF">GOBAR_AA02885</name>
</gene>
<keyword evidence="1" id="KW-0808">Transferase</keyword>
<proteinExistence type="predicted"/>
<evidence type="ECO:0000313" key="5">
    <source>
        <dbReference type="EMBL" id="PPS17696.1"/>
    </source>
</evidence>
<dbReference type="GO" id="GO:0016301">
    <property type="term" value="F:kinase activity"/>
    <property type="evidence" value="ECO:0007669"/>
    <property type="project" value="UniProtKB-KW"/>
</dbReference>
<dbReference type="InterPro" id="IPR052059">
    <property type="entry name" value="CR_Ser/Thr_kinase"/>
</dbReference>
<dbReference type="PANTHER" id="PTHR47973">
    <property type="entry name" value="CYSTEINE-RICH RECEPTOR-LIKE PROTEIN KINASE 3"/>
    <property type="match status" value="1"/>
</dbReference>
<dbReference type="Gene3D" id="1.10.510.10">
    <property type="entry name" value="Transferase(Phosphotransferase) domain 1"/>
    <property type="match status" value="1"/>
</dbReference>
<evidence type="ECO:0000256" key="2">
    <source>
        <dbReference type="ARBA" id="ARBA00022741"/>
    </source>
</evidence>
<dbReference type="InterPro" id="IPR011009">
    <property type="entry name" value="Kinase-like_dom_sf"/>
</dbReference>
<protein>
    <recommendedName>
        <fullName evidence="7">Serine-threonine/tyrosine-protein kinase catalytic domain-containing protein</fullName>
    </recommendedName>
</protein>
<dbReference type="GO" id="GO:0005524">
    <property type="term" value="F:ATP binding"/>
    <property type="evidence" value="ECO:0007669"/>
    <property type="project" value="UniProtKB-KW"/>
</dbReference>
<reference evidence="5 6" key="1">
    <citation type="submission" date="2015-01" db="EMBL/GenBank/DDBJ databases">
        <title>Genome of allotetraploid Gossypium barbadense reveals genomic plasticity and fiber elongation in cotton evolution.</title>
        <authorList>
            <person name="Chen X."/>
            <person name="Liu X."/>
            <person name="Zhao B."/>
            <person name="Zheng H."/>
            <person name="Hu Y."/>
            <person name="Lu G."/>
            <person name="Yang C."/>
            <person name="Chen J."/>
            <person name="Shan C."/>
            <person name="Zhang L."/>
            <person name="Zhou Y."/>
            <person name="Wang L."/>
            <person name="Guo W."/>
            <person name="Bai Y."/>
            <person name="Ruan J."/>
            <person name="Shangguan X."/>
            <person name="Mao Y."/>
            <person name="Jiang J."/>
            <person name="Zhu Y."/>
            <person name="Lei J."/>
            <person name="Kang H."/>
            <person name="Chen S."/>
            <person name="He X."/>
            <person name="Wang R."/>
            <person name="Wang Y."/>
            <person name="Chen J."/>
            <person name="Wang L."/>
            <person name="Yu S."/>
            <person name="Wang B."/>
            <person name="Wei J."/>
            <person name="Song S."/>
            <person name="Lu X."/>
            <person name="Gao Z."/>
            <person name="Gu W."/>
            <person name="Deng X."/>
            <person name="Ma D."/>
            <person name="Wang S."/>
            <person name="Liang W."/>
            <person name="Fang L."/>
            <person name="Cai C."/>
            <person name="Zhu X."/>
            <person name="Zhou B."/>
            <person name="Zhang Y."/>
            <person name="Chen Z."/>
            <person name="Xu S."/>
            <person name="Zhu R."/>
            <person name="Wang S."/>
            <person name="Zhang T."/>
            <person name="Zhao G."/>
        </authorList>
    </citation>
    <scope>NUCLEOTIDE SEQUENCE [LARGE SCALE GENOMIC DNA]</scope>
    <source>
        <strain evidence="6">cv. Xinhai21</strain>
        <tissue evidence="5">Leaf</tissue>
    </source>
</reference>
<accession>A0A2P5YQ19</accession>
<keyword evidence="4" id="KW-0067">ATP-binding</keyword>
<dbReference type="SUPFAM" id="SSF56112">
    <property type="entry name" value="Protein kinase-like (PK-like)"/>
    <property type="match status" value="1"/>
</dbReference>
<evidence type="ECO:0008006" key="7">
    <source>
        <dbReference type="Google" id="ProtNLM"/>
    </source>
</evidence>
<sequence length="159" mass="18063">MIGSNAWCTGTSKLLRLLAPEYIKTGRHSCKLDVFRFGVVSLEIVISRRYRDPRDYDIGPINWVWHIYDQDNLLSAVDKKVNMVFDEKQVKYMIFVGIWCTHSDHNLPPSIKLAVQVFNFEAGMPDLSAKMLVLTHNTSSPSNISSLPSITNSLYEAGR</sequence>
<dbReference type="Proteomes" id="UP000239757">
    <property type="component" value="Unassembled WGS sequence"/>
</dbReference>
<dbReference type="OrthoDB" id="1002380at2759"/>
<evidence type="ECO:0000256" key="1">
    <source>
        <dbReference type="ARBA" id="ARBA00022679"/>
    </source>
</evidence>
<dbReference type="EMBL" id="KZ662901">
    <property type="protein sequence ID" value="PPS17696.1"/>
    <property type="molecule type" value="Genomic_DNA"/>
</dbReference>
<organism evidence="5 6">
    <name type="scientific">Gossypium barbadense</name>
    <name type="common">Sea Island cotton</name>
    <name type="synonym">Hibiscus barbadensis</name>
    <dbReference type="NCBI Taxonomy" id="3634"/>
    <lineage>
        <taxon>Eukaryota</taxon>
        <taxon>Viridiplantae</taxon>
        <taxon>Streptophyta</taxon>
        <taxon>Embryophyta</taxon>
        <taxon>Tracheophyta</taxon>
        <taxon>Spermatophyta</taxon>
        <taxon>Magnoliopsida</taxon>
        <taxon>eudicotyledons</taxon>
        <taxon>Gunneridae</taxon>
        <taxon>Pentapetalae</taxon>
        <taxon>rosids</taxon>
        <taxon>malvids</taxon>
        <taxon>Malvales</taxon>
        <taxon>Malvaceae</taxon>
        <taxon>Malvoideae</taxon>
        <taxon>Gossypium</taxon>
    </lineage>
</organism>
<evidence type="ECO:0000256" key="3">
    <source>
        <dbReference type="ARBA" id="ARBA00022777"/>
    </source>
</evidence>
<evidence type="ECO:0000313" key="6">
    <source>
        <dbReference type="Proteomes" id="UP000239757"/>
    </source>
</evidence>
<name>A0A2P5YQ19_GOSBA</name>
<keyword evidence="2" id="KW-0547">Nucleotide-binding</keyword>
<keyword evidence="3" id="KW-0418">Kinase</keyword>
<evidence type="ECO:0000256" key="4">
    <source>
        <dbReference type="ARBA" id="ARBA00022840"/>
    </source>
</evidence>